<evidence type="ECO:0000313" key="6">
    <source>
        <dbReference type="EMBL" id="HGZ42894.1"/>
    </source>
</evidence>
<evidence type="ECO:0000256" key="1">
    <source>
        <dbReference type="ARBA" id="ARBA00005417"/>
    </source>
</evidence>
<evidence type="ECO:0000259" key="5">
    <source>
        <dbReference type="PROSITE" id="PS50893"/>
    </source>
</evidence>
<proteinExistence type="inferred from homology"/>
<keyword evidence="4 6" id="KW-0067">ATP-binding</keyword>
<dbReference type="GO" id="GO:0022857">
    <property type="term" value="F:transmembrane transporter activity"/>
    <property type="evidence" value="ECO:0007669"/>
    <property type="project" value="TreeGrafter"/>
</dbReference>
<dbReference type="InterPro" id="IPR017911">
    <property type="entry name" value="MacB-like_ATP-bd"/>
</dbReference>
<accession>A0A832I1C2</accession>
<dbReference type="CDD" id="cd03255">
    <property type="entry name" value="ABC_MJ0796_LolCDE_FtsE"/>
    <property type="match status" value="1"/>
</dbReference>
<dbReference type="PROSITE" id="PS50893">
    <property type="entry name" value="ABC_TRANSPORTER_2"/>
    <property type="match status" value="1"/>
</dbReference>
<comment type="similarity">
    <text evidence="1">Belongs to the ABC transporter superfamily.</text>
</comment>
<keyword evidence="3" id="KW-0547">Nucleotide-binding</keyword>
<organism evidence="6">
    <name type="scientific">Eiseniibacteriota bacterium</name>
    <dbReference type="NCBI Taxonomy" id="2212470"/>
    <lineage>
        <taxon>Bacteria</taxon>
        <taxon>Candidatus Eiseniibacteriota</taxon>
    </lineage>
</organism>
<dbReference type="GO" id="GO:0005886">
    <property type="term" value="C:plasma membrane"/>
    <property type="evidence" value="ECO:0007669"/>
    <property type="project" value="TreeGrafter"/>
</dbReference>
<name>A0A832I1C2_UNCEI</name>
<dbReference type="PANTHER" id="PTHR24220:SF689">
    <property type="entry name" value="LIPOPROTEIN-RELEASING SYSTEM ATP-BINDING PROTEIN LOLD"/>
    <property type="match status" value="1"/>
</dbReference>
<feature type="domain" description="ABC transporter" evidence="5">
    <location>
        <begin position="17"/>
        <end position="241"/>
    </location>
</feature>
<dbReference type="InterPro" id="IPR003593">
    <property type="entry name" value="AAA+_ATPase"/>
</dbReference>
<dbReference type="AlphaFoldDB" id="A0A832I1C2"/>
<dbReference type="InterPro" id="IPR003439">
    <property type="entry name" value="ABC_transporter-like_ATP-bd"/>
</dbReference>
<keyword evidence="2" id="KW-0813">Transport</keyword>
<comment type="caution">
    <text evidence="6">The sequence shown here is derived from an EMBL/GenBank/DDBJ whole genome shotgun (WGS) entry which is preliminary data.</text>
</comment>
<dbReference type="GO" id="GO:0016887">
    <property type="term" value="F:ATP hydrolysis activity"/>
    <property type="evidence" value="ECO:0007669"/>
    <property type="project" value="InterPro"/>
</dbReference>
<dbReference type="PROSITE" id="PS00211">
    <property type="entry name" value="ABC_TRANSPORTER_1"/>
    <property type="match status" value="1"/>
</dbReference>
<evidence type="ECO:0000256" key="3">
    <source>
        <dbReference type="ARBA" id="ARBA00022741"/>
    </source>
</evidence>
<gene>
    <name evidence="6" type="ORF">ENR23_05600</name>
</gene>
<dbReference type="InterPro" id="IPR017871">
    <property type="entry name" value="ABC_transporter-like_CS"/>
</dbReference>
<dbReference type="GO" id="GO:0005524">
    <property type="term" value="F:ATP binding"/>
    <property type="evidence" value="ECO:0007669"/>
    <property type="project" value="UniProtKB-KW"/>
</dbReference>
<sequence>MGQPFAGEHGVTHDIVLSARGIHKSYAGPRGRLDILKGVDLDVERGTILAILGASGAGKSTLLNILGTLLRPDSGTLAIGGRRIDHLGPGDLARLRAQRLGFVFQFHHLLPEFSAEENVMMPLLVSGATPGTARARAREALEAVGLRDRYEHRPSELSGGEAQRVAVARALAGGPELVLADEPSGNLDVASAAALHELVATLAAERHQTFVVVTHNDRLAARAHRVLVLESGTLRPAARGA</sequence>
<dbReference type="InterPro" id="IPR015854">
    <property type="entry name" value="ABC_transpr_LolD-like"/>
</dbReference>
<dbReference type="GO" id="GO:0098796">
    <property type="term" value="C:membrane protein complex"/>
    <property type="evidence" value="ECO:0007669"/>
    <property type="project" value="UniProtKB-ARBA"/>
</dbReference>
<dbReference type="Gene3D" id="3.40.50.300">
    <property type="entry name" value="P-loop containing nucleotide triphosphate hydrolases"/>
    <property type="match status" value="1"/>
</dbReference>
<dbReference type="Pfam" id="PF00005">
    <property type="entry name" value="ABC_tran"/>
    <property type="match status" value="1"/>
</dbReference>
<reference evidence="6" key="1">
    <citation type="journal article" date="2020" name="mSystems">
        <title>Genome- and Community-Level Interaction Insights into Carbon Utilization and Element Cycling Functions of Hydrothermarchaeota in Hydrothermal Sediment.</title>
        <authorList>
            <person name="Zhou Z."/>
            <person name="Liu Y."/>
            <person name="Xu W."/>
            <person name="Pan J."/>
            <person name="Luo Z.H."/>
            <person name="Li M."/>
        </authorList>
    </citation>
    <scope>NUCLEOTIDE SEQUENCE [LARGE SCALE GENOMIC DNA]</scope>
    <source>
        <strain evidence="6">SpSt-381</strain>
    </source>
</reference>
<dbReference type="FunFam" id="3.40.50.300:FF:000032">
    <property type="entry name" value="Export ABC transporter ATP-binding protein"/>
    <property type="match status" value="1"/>
</dbReference>
<dbReference type="SUPFAM" id="SSF52540">
    <property type="entry name" value="P-loop containing nucleoside triphosphate hydrolases"/>
    <property type="match status" value="1"/>
</dbReference>
<evidence type="ECO:0000256" key="2">
    <source>
        <dbReference type="ARBA" id="ARBA00022448"/>
    </source>
</evidence>
<dbReference type="SMART" id="SM00382">
    <property type="entry name" value="AAA"/>
    <property type="match status" value="1"/>
</dbReference>
<dbReference type="PANTHER" id="PTHR24220">
    <property type="entry name" value="IMPORT ATP-BINDING PROTEIN"/>
    <property type="match status" value="1"/>
</dbReference>
<dbReference type="InterPro" id="IPR027417">
    <property type="entry name" value="P-loop_NTPase"/>
</dbReference>
<protein>
    <submittedName>
        <fullName evidence="6">ABC transporter ATP-binding protein</fullName>
    </submittedName>
</protein>
<dbReference type="EMBL" id="DSQF01000012">
    <property type="protein sequence ID" value="HGZ42894.1"/>
    <property type="molecule type" value="Genomic_DNA"/>
</dbReference>
<evidence type="ECO:0000256" key="4">
    <source>
        <dbReference type="ARBA" id="ARBA00022840"/>
    </source>
</evidence>